<keyword evidence="1" id="KW-0812">Transmembrane</keyword>
<reference evidence="2 3" key="1">
    <citation type="submission" date="2023-03" db="EMBL/GenBank/DDBJ databases">
        <title>High recombination rates correlate with genetic variation in Cardiocondyla obscurior ants.</title>
        <authorList>
            <person name="Errbii M."/>
        </authorList>
    </citation>
    <scope>NUCLEOTIDE SEQUENCE [LARGE SCALE GENOMIC DNA]</scope>
    <source>
        <strain evidence="2">Alpha-2009</strain>
        <tissue evidence="2">Whole body</tissue>
    </source>
</reference>
<organism evidence="2 3">
    <name type="scientific">Cardiocondyla obscurior</name>
    <dbReference type="NCBI Taxonomy" id="286306"/>
    <lineage>
        <taxon>Eukaryota</taxon>
        <taxon>Metazoa</taxon>
        <taxon>Ecdysozoa</taxon>
        <taxon>Arthropoda</taxon>
        <taxon>Hexapoda</taxon>
        <taxon>Insecta</taxon>
        <taxon>Pterygota</taxon>
        <taxon>Neoptera</taxon>
        <taxon>Endopterygota</taxon>
        <taxon>Hymenoptera</taxon>
        <taxon>Apocrita</taxon>
        <taxon>Aculeata</taxon>
        <taxon>Formicoidea</taxon>
        <taxon>Formicidae</taxon>
        <taxon>Myrmicinae</taxon>
        <taxon>Cardiocondyla</taxon>
    </lineage>
</organism>
<accession>A0AAW2FB15</accession>
<keyword evidence="1" id="KW-1133">Transmembrane helix</keyword>
<dbReference type="EMBL" id="JADYXP020000013">
    <property type="protein sequence ID" value="KAL0111162.1"/>
    <property type="molecule type" value="Genomic_DNA"/>
</dbReference>
<keyword evidence="1" id="KW-0472">Membrane</keyword>
<protein>
    <submittedName>
        <fullName evidence="2">Uncharacterized protein</fullName>
    </submittedName>
</protein>
<evidence type="ECO:0000313" key="2">
    <source>
        <dbReference type="EMBL" id="KAL0111162.1"/>
    </source>
</evidence>
<dbReference type="AlphaFoldDB" id="A0AAW2FB15"/>
<sequence>MSEFSIYKISHQHGKKDVHLPFLSPCLRVSALLIPSCSLGIAIIFIIYTNFTLIQQYQRHDDESTSRRAVERRPGAASYGCNGDVQVTACTRFVHGGGLAHARL</sequence>
<evidence type="ECO:0000313" key="3">
    <source>
        <dbReference type="Proteomes" id="UP001430953"/>
    </source>
</evidence>
<name>A0AAW2FB15_9HYME</name>
<feature type="transmembrane region" description="Helical" evidence="1">
    <location>
        <begin position="29"/>
        <end position="51"/>
    </location>
</feature>
<dbReference type="Proteomes" id="UP001430953">
    <property type="component" value="Unassembled WGS sequence"/>
</dbReference>
<keyword evidence="3" id="KW-1185">Reference proteome</keyword>
<gene>
    <name evidence="2" type="ORF">PUN28_012819</name>
</gene>
<proteinExistence type="predicted"/>
<evidence type="ECO:0000256" key="1">
    <source>
        <dbReference type="SAM" id="Phobius"/>
    </source>
</evidence>
<comment type="caution">
    <text evidence="2">The sequence shown here is derived from an EMBL/GenBank/DDBJ whole genome shotgun (WGS) entry which is preliminary data.</text>
</comment>